<dbReference type="OrthoDB" id="1919336at2759"/>
<feature type="compositionally biased region" description="Polar residues" evidence="2">
    <location>
        <begin position="41"/>
        <end position="64"/>
    </location>
</feature>
<keyword evidence="1" id="KW-0539">Nucleus</keyword>
<dbReference type="SUPFAM" id="SSF47095">
    <property type="entry name" value="HMG-box"/>
    <property type="match status" value="1"/>
</dbReference>
<reference evidence="5" key="1">
    <citation type="submission" date="2014-03" db="EMBL/GenBank/DDBJ databases">
        <title>The Genome Sequence of Puccinia striiformis f. sp. tritici PST-78.</title>
        <authorList>
            <consortium name="The Broad Institute Genome Sequencing Platform"/>
            <person name="Cuomo C."/>
            <person name="Hulbert S."/>
            <person name="Chen X."/>
            <person name="Walker B."/>
            <person name="Young S.K."/>
            <person name="Zeng Q."/>
            <person name="Gargeya S."/>
            <person name="Fitzgerald M."/>
            <person name="Haas B."/>
            <person name="Abouelleil A."/>
            <person name="Alvarado L."/>
            <person name="Arachchi H.M."/>
            <person name="Berlin A.M."/>
            <person name="Chapman S.B."/>
            <person name="Goldberg J."/>
            <person name="Griggs A."/>
            <person name="Gujja S."/>
            <person name="Hansen M."/>
            <person name="Howarth C."/>
            <person name="Imamovic A."/>
            <person name="Larimer J."/>
            <person name="McCowan C."/>
            <person name="Montmayeur A."/>
            <person name="Murphy C."/>
            <person name="Neiman D."/>
            <person name="Pearson M."/>
            <person name="Priest M."/>
            <person name="Roberts A."/>
            <person name="Saif S."/>
            <person name="Shea T."/>
            <person name="Sisk P."/>
            <person name="Sykes S."/>
            <person name="Wortman J."/>
            <person name="Nusbaum C."/>
            <person name="Birren B."/>
        </authorList>
    </citation>
    <scope>NUCLEOTIDE SEQUENCE [LARGE SCALE GENOMIC DNA]</scope>
    <source>
        <strain evidence="5">race PST-78</strain>
    </source>
</reference>
<keyword evidence="5" id="KW-1185">Reference proteome</keyword>
<feature type="DNA-binding region" description="HMG box" evidence="1">
    <location>
        <begin position="330"/>
        <end position="398"/>
    </location>
</feature>
<dbReference type="Gene3D" id="1.10.30.10">
    <property type="entry name" value="High mobility group box domain"/>
    <property type="match status" value="1"/>
</dbReference>
<feature type="compositionally biased region" description="Polar residues" evidence="2">
    <location>
        <begin position="653"/>
        <end position="667"/>
    </location>
</feature>
<protein>
    <recommendedName>
        <fullName evidence="3">HMG box domain-containing protein</fullName>
    </recommendedName>
</protein>
<dbReference type="AlphaFoldDB" id="A0A0L0VA08"/>
<dbReference type="PANTHER" id="PTHR47279">
    <property type="entry name" value="TRANSCRIPTION FACTOR SOX-30"/>
    <property type="match status" value="1"/>
</dbReference>
<feature type="domain" description="HMG box" evidence="3">
    <location>
        <begin position="330"/>
        <end position="398"/>
    </location>
</feature>
<feature type="region of interest" description="Disordered" evidence="2">
    <location>
        <begin position="458"/>
        <end position="570"/>
    </location>
</feature>
<sequence length="849" mass="92479">MCRARWKQMSSFPSAVTRASPALLCVPEPSFPFYTPLALTTKSTSEPNHSSRVGTTSPGEAQTNQHHHIKQKIIPIVRRTRIQSTLERCNHTQPPGRSPVQKLQQHQLSGRLSNKLGTQLHPLTTDHSRRPPFLDTLTIPPFPLAANQFIPSFTPSNPISPSNHPAHQLAAQSTPSVRFRHILPFIQDKNFFNQILNIYQATPFNPSGHDTPCVSPVSILNVDKLPFISSPDSVNVTPGSDTSPGHEARQAYYPSAIKVDPSATSNQPSDFDLNSLSAGTHNSAASAAEHDNSGGYATSKPLLETDGVVSSEVGDVPGILHQDLHPDGQPRRPMNAFMIFARHRRPAIQAKEPGLKTGEISKRLSHDWKNLPEEDKSHYLEQAKLLKDEFHSRFPEYVYKRRPNNTGKRRSSTSQHQMHAKFACGPGAHPSMNLPPGAIHSGMPHPADVHHYHHHLHPSQGDLYNQGHQHHLAHHHHVQPPSRPLSSIAQHSPKLNTSPFYPAPNNPTSPRYHHLGQPAPGSNCGPMMNRHPGPYSSRAPPPTSTTTVAPSAIHSPRPSSPKPLTSAASNGMSYMRVSNPHTINYSAQPPTSNHYPWFSNEPSYSSNQHGCQQTQGPLSANRSSFSYSSWPSSVGTDSGMSTSGLNGSDACDPSQTISHSRAASYSSGPPIYRPPSPLDRGRQLSLPSHSLSAGSATEVSQNGPDSGSQYQHRSHQDHQSNSNLQNANNHTYSSYASSDIMNNNQRPAYSVSPVSSAFRSNSLRNSLAPQENGEAQSCFDQHSSPNMNQSSIPAASQASKEQHDFVTQCSPLHHPAPPPPPPAAATSHHHHQHSSGHAPSVNTVTSMAY</sequence>
<feature type="region of interest" description="Disordered" evidence="2">
    <location>
        <begin position="594"/>
        <end position="849"/>
    </location>
</feature>
<feature type="compositionally biased region" description="Polar residues" evidence="2">
    <location>
        <begin position="594"/>
        <end position="622"/>
    </location>
</feature>
<feature type="region of interest" description="Disordered" evidence="2">
    <location>
        <begin position="41"/>
        <end position="68"/>
    </location>
</feature>
<feature type="compositionally biased region" description="Low complexity" evidence="2">
    <location>
        <begin position="623"/>
        <end position="633"/>
    </location>
</feature>
<dbReference type="PANTHER" id="PTHR47279:SF1">
    <property type="entry name" value="TRANSCRIPTION FACTOR SOX-30"/>
    <property type="match status" value="1"/>
</dbReference>
<dbReference type="InterPro" id="IPR009071">
    <property type="entry name" value="HMG_box_dom"/>
</dbReference>
<feature type="compositionally biased region" description="Pro residues" evidence="2">
    <location>
        <begin position="814"/>
        <end position="823"/>
    </location>
</feature>
<dbReference type="PROSITE" id="PS50118">
    <property type="entry name" value="HMG_BOX_2"/>
    <property type="match status" value="1"/>
</dbReference>
<dbReference type="PRINTS" id="PR00886">
    <property type="entry name" value="HIGHMOBLTY12"/>
</dbReference>
<dbReference type="SMART" id="SM00398">
    <property type="entry name" value="HMG"/>
    <property type="match status" value="1"/>
</dbReference>
<evidence type="ECO:0000313" key="4">
    <source>
        <dbReference type="EMBL" id="KNE96125.1"/>
    </source>
</evidence>
<evidence type="ECO:0000259" key="3">
    <source>
        <dbReference type="PROSITE" id="PS50118"/>
    </source>
</evidence>
<evidence type="ECO:0000256" key="1">
    <source>
        <dbReference type="PROSITE-ProRule" id="PRU00267"/>
    </source>
</evidence>
<dbReference type="InterPro" id="IPR052856">
    <property type="entry name" value="SOX30_TF"/>
</dbReference>
<feature type="compositionally biased region" description="Polar residues" evidence="2">
    <location>
        <begin position="484"/>
        <end position="499"/>
    </location>
</feature>
<accession>A0A0L0VA08</accession>
<organism evidence="4 5">
    <name type="scientific">Puccinia striiformis f. sp. tritici PST-78</name>
    <dbReference type="NCBI Taxonomy" id="1165861"/>
    <lineage>
        <taxon>Eukaryota</taxon>
        <taxon>Fungi</taxon>
        <taxon>Dikarya</taxon>
        <taxon>Basidiomycota</taxon>
        <taxon>Pucciniomycotina</taxon>
        <taxon>Pucciniomycetes</taxon>
        <taxon>Pucciniales</taxon>
        <taxon>Pucciniaceae</taxon>
        <taxon>Puccinia</taxon>
    </lineage>
</organism>
<dbReference type="Pfam" id="PF00505">
    <property type="entry name" value="HMG_box"/>
    <property type="match status" value="1"/>
</dbReference>
<gene>
    <name evidence="4" type="ORF">PSTG_10546</name>
</gene>
<keyword evidence="1" id="KW-0238">DNA-binding</keyword>
<evidence type="ECO:0000256" key="2">
    <source>
        <dbReference type="SAM" id="MobiDB-lite"/>
    </source>
</evidence>
<dbReference type="Proteomes" id="UP000054564">
    <property type="component" value="Unassembled WGS sequence"/>
</dbReference>
<dbReference type="GO" id="GO:0005634">
    <property type="term" value="C:nucleus"/>
    <property type="evidence" value="ECO:0007669"/>
    <property type="project" value="UniProtKB-UniRule"/>
</dbReference>
<feature type="compositionally biased region" description="Polar residues" evidence="2">
    <location>
        <begin position="685"/>
        <end position="711"/>
    </location>
</feature>
<feature type="compositionally biased region" description="Polar residues" evidence="2">
    <location>
        <begin position="719"/>
        <end position="809"/>
    </location>
</feature>
<comment type="caution">
    <text evidence="4">The sequence shown here is derived from an EMBL/GenBank/DDBJ whole genome shotgun (WGS) entry which is preliminary data.</text>
</comment>
<feature type="compositionally biased region" description="Basic residues" evidence="2">
    <location>
        <begin position="468"/>
        <end position="478"/>
    </location>
</feature>
<feature type="region of interest" description="Disordered" evidence="2">
    <location>
        <begin position="259"/>
        <end position="301"/>
    </location>
</feature>
<evidence type="ECO:0000313" key="5">
    <source>
        <dbReference type="Proteomes" id="UP000054564"/>
    </source>
</evidence>
<proteinExistence type="predicted"/>
<dbReference type="EMBL" id="AJIL01000086">
    <property type="protein sequence ID" value="KNE96125.1"/>
    <property type="molecule type" value="Genomic_DNA"/>
</dbReference>
<dbReference type="InterPro" id="IPR036910">
    <property type="entry name" value="HMG_box_dom_sf"/>
</dbReference>
<name>A0A0L0VA08_9BASI</name>
<dbReference type="STRING" id="1165861.A0A0L0VA08"/>
<feature type="compositionally biased region" description="Polar residues" evidence="2">
    <location>
        <begin position="634"/>
        <end position="646"/>
    </location>
</feature>
<feature type="compositionally biased region" description="Polar residues" evidence="2">
    <location>
        <begin position="262"/>
        <end position="285"/>
    </location>
</feature>
<dbReference type="GO" id="GO:0003677">
    <property type="term" value="F:DNA binding"/>
    <property type="evidence" value="ECO:0007669"/>
    <property type="project" value="UniProtKB-UniRule"/>
</dbReference>